<protein>
    <submittedName>
        <fullName evidence="5">ATP-binding cassette domain-containing protein</fullName>
    </submittedName>
</protein>
<proteinExistence type="inferred from homology"/>
<name>A0A4Q0U7Y5_9BACT</name>
<dbReference type="AlphaFoldDB" id="A0A4Q0U7Y5"/>
<comment type="similarity">
    <text evidence="1">Belongs to the ABC transporter superfamily.</text>
</comment>
<dbReference type="Gene3D" id="3.40.50.300">
    <property type="entry name" value="P-loop containing nucleotide triphosphate hydrolases"/>
    <property type="match status" value="1"/>
</dbReference>
<dbReference type="PANTHER" id="PTHR42734">
    <property type="entry name" value="METAL TRANSPORT SYSTEM ATP-BINDING PROTEIN TM_0124-RELATED"/>
    <property type="match status" value="1"/>
</dbReference>
<dbReference type="SUPFAM" id="SSF52540">
    <property type="entry name" value="P-loop containing nucleoside triphosphate hydrolases"/>
    <property type="match status" value="1"/>
</dbReference>
<keyword evidence="4 5" id="KW-0067">ATP-binding</keyword>
<dbReference type="SMART" id="SM00382">
    <property type="entry name" value="AAA"/>
    <property type="match status" value="1"/>
</dbReference>
<accession>A0A4Q0U7Y5</accession>
<dbReference type="PANTHER" id="PTHR42734:SF17">
    <property type="entry name" value="METAL TRANSPORT SYSTEM ATP-BINDING PROTEIN TM_0124-RELATED"/>
    <property type="match status" value="1"/>
</dbReference>
<dbReference type="InterPro" id="IPR003593">
    <property type="entry name" value="AAA+_ATPase"/>
</dbReference>
<dbReference type="InterPro" id="IPR003439">
    <property type="entry name" value="ABC_transporter-like_ATP-bd"/>
</dbReference>
<evidence type="ECO:0000313" key="5">
    <source>
        <dbReference type="EMBL" id="HJE39351.1"/>
    </source>
</evidence>
<dbReference type="EMBL" id="DYXT01000031">
    <property type="protein sequence ID" value="HJE39351.1"/>
    <property type="molecule type" value="Genomic_DNA"/>
</dbReference>
<keyword evidence="3" id="KW-0547">Nucleotide-binding</keyword>
<organism evidence="5 6">
    <name type="scientific">Candidatus Amulumruptor caecigallinarius</name>
    <dbReference type="NCBI Taxonomy" id="2109911"/>
    <lineage>
        <taxon>Bacteria</taxon>
        <taxon>Pseudomonadati</taxon>
        <taxon>Bacteroidota</taxon>
        <taxon>Bacteroidia</taxon>
        <taxon>Bacteroidales</taxon>
        <taxon>Muribaculaceae</taxon>
        <taxon>Candidatus Amulumruptor</taxon>
    </lineage>
</organism>
<dbReference type="InterPro" id="IPR027417">
    <property type="entry name" value="P-loop_NTPase"/>
</dbReference>
<evidence type="ECO:0000256" key="1">
    <source>
        <dbReference type="ARBA" id="ARBA00005417"/>
    </source>
</evidence>
<evidence type="ECO:0000256" key="2">
    <source>
        <dbReference type="ARBA" id="ARBA00022448"/>
    </source>
</evidence>
<dbReference type="Proteomes" id="UP000711407">
    <property type="component" value="Unassembled WGS sequence"/>
</dbReference>
<dbReference type="GO" id="GO:0005524">
    <property type="term" value="F:ATP binding"/>
    <property type="evidence" value="ECO:0007669"/>
    <property type="project" value="UniProtKB-KW"/>
</dbReference>
<evidence type="ECO:0000313" key="6">
    <source>
        <dbReference type="Proteomes" id="UP000711407"/>
    </source>
</evidence>
<dbReference type="PROSITE" id="PS50893">
    <property type="entry name" value="ABC_TRANSPORTER_2"/>
    <property type="match status" value="1"/>
</dbReference>
<dbReference type="InterPro" id="IPR050153">
    <property type="entry name" value="Metal_Ion_Import_ABC"/>
</dbReference>
<reference evidence="5" key="2">
    <citation type="submission" date="2021-09" db="EMBL/GenBank/DDBJ databases">
        <authorList>
            <person name="Gilroy R."/>
        </authorList>
    </citation>
    <scope>NUCLEOTIDE SEQUENCE</scope>
    <source>
        <strain evidence="5">4100</strain>
    </source>
</reference>
<evidence type="ECO:0000256" key="4">
    <source>
        <dbReference type="ARBA" id="ARBA00022840"/>
    </source>
</evidence>
<evidence type="ECO:0000256" key="3">
    <source>
        <dbReference type="ARBA" id="ARBA00022741"/>
    </source>
</evidence>
<sequence length="219" mass="23769">MEPQKYPIIRLHNVAKAWDGHETLASIDFEVNKGDFILITGPNGGGKTTLLKLMLKLTHPTSGNVTYLTPEGECTSSLPIGYLPQKSAVDSKFPITVREVVASALLGKRMHGDKRSIAKEALQTVGLGLEADRPLGELSGGQVQRALLARAIVSRPSVLVLDEPMSYLDPHYRDVVTGILQQMKEGGTTIIVVSHDPGPLMPMTDVHLSVDRQACRMLP</sequence>
<dbReference type="Pfam" id="PF00005">
    <property type="entry name" value="ABC_tran"/>
    <property type="match status" value="1"/>
</dbReference>
<comment type="caution">
    <text evidence="5">The sequence shown here is derived from an EMBL/GenBank/DDBJ whole genome shotgun (WGS) entry which is preliminary data.</text>
</comment>
<reference evidence="5" key="1">
    <citation type="journal article" date="2021" name="PeerJ">
        <title>Extensive microbial diversity within the chicken gut microbiome revealed by metagenomics and culture.</title>
        <authorList>
            <person name="Gilroy R."/>
            <person name="Ravi A."/>
            <person name="Getino M."/>
            <person name="Pursley I."/>
            <person name="Horton D.L."/>
            <person name="Alikhan N.F."/>
            <person name="Baker D."/>
            <person name="Gharbi K."/>
            <person name="Hall N."/>
            <person name="Watson M."/>
            <person name="Adriaenssens E.M."/>
            <person name="Foster-Nyarko E."/>
            <person name="Jarju S."/>
            <person name="Secka A."/>
            <person name="Antonio M."/>
            <person name="Oren A."/>
            <person name="Chaudhuri R.R."/>
            <person name="La Ragione R."/>
            <person name="Hildebrand F."/>
            <person name="Pallen M.J."/>
        </authorList>
    </citation>
    <scope>NUCLEOTIDE SEQUENCE</scope>
    <source>
        <strain evidence="5">4100</strain>
    </source>
</reference>
<keyword evidence="2" id="KW-0813">Transport</keyword>
<dbReference type="GO" id="GO:0016887">
    <property type="term" value="F:ATP hydrolysis activity"/>
    <property type="evidence" value="ECO:0007669"/>
    <property type="project" value="InterPro"/>
</dbReference>
<gene>
    <name evidence="5" type="ORF">K8V47_06305</name>
</gene>